<dbReference type="InterPro" id="IPR036236">
    <property type="entry name" value="Znf_C2H2_sf"/>
</dbReference>
<dbReference type="OMA" id="HTRTIIY"/>
<feature type="domain" description="C2H2-type" evidence="2">
    <location>
        <begin position="395"/>
        <end position="419"/>
    </location>
</feature>
<feature type="domain" description="C2H2-type" evidence="2">
    <location>
        <begin position="252"/>
        <end position="276"/>
    </location>
</feature>
<dbReference type="GO" id="GO:0008270">
    <property type="term" value="F:zinc ion binding"/>
    <property type="evidence" value="ECO:0007669"/>
    <property type="project" value="InterPro"/>
</dbReference>
<dbReference type="Gene3D" id="3.30.160.60">
    <property type="entry name" value="Classic Zinc Finger"/>
    <property type="match status" value="4"/>
</dbReference>
<feature type="domain" description="C2H2-type" evidence="2">
    <location>
        <begin position="333"/>
        <end position="357"/>
    </location>
</feature>
<dbReference type="Proteomes" id="UP000682892">
    <property type="component" value="Chromosome 1"/>
</dbReference>
<feature type="domain" description="U1-type" evidence="3">
    <location>
        <begin position="330"/>
        <end position="364"/>
    </location>
</feature>
<dbReference type="GO" id="GO:0003676">
    <property type="term" value="F:nucleic acid binding"/>
    <property type="evidence" value="ECO:0007669"/>
    <property type="project" value="InterPro"/>
</dbReference>
<dbReference type="Pfam" id="PF12874">
    <property type="entry name" value="zf-met"/>
    <property type="match status" value="4"/>
</dbReference>
<dbReference type="VEuPathDB" id="VectorBase:AAEL001518"/>
<dbReference type="InterPro" id="IPR003604">
    <property type="entry name" value="Matrin/U1-like-C_Znf_C2H2"/>
</dbReference>
<name>Q17L08_AEDAE</name>
<dbReference type="eggNOG" id="ENOG502S3W6">
    <property type="taxonomic scope" value="Eukaryota"/>
</dbReference>
<feature type="domain" description="C2H2-type" evidence="2">
    <location>
        <begin position="190"/>
        <end position="214"/>
    </location>
</feature>
<keyword evidence="1" id="KW-0175">Coiled coil</keyword>
<organism evidence="4 5">
    <name type="scientific">Aedes aegypti</name>
    <name type="common">Yellowfever mosquito</name>
    <name type="synonym">Culex aegypti</name>
    <dbReference type="NCBI Taxonomy" id="7159"/>
    <lineage>
        <taxon>Eukaryota</taxon>
        <taxon>Metazoa</taxon>
        <taxon>Ecdysozoa</taxon>
        <taxon>Arthropoda</taxon>
        <taxon>Hexapoda</taxon>
        <taxon>Insecta</taxon>
        <taxon>Pterygota</taxon>
        <taxon>Neoptera</taxon>
        <taxon>Endopterygota</taxon>
        <taxon>Diptera</taxon>
        <taxon>Nematocera</taxon>
        <taxon>Culicoidea</taxon>
        <taxon>Culicidae</taxon>
        <taxon>Culicinae</taxon>
        <taxon>Aedini</taxon>
        <taxon>Aedes</taxon>
        <taxon>Stegomyia</taxon>
    </lineage>
</organism>
<dbReference type="SMART" id="SM00355">
    <property type="entry name" value="ZnF_C2H2"/>
    <property type="match status" value="4"/>
</dbReference>
<dbReference type="EMBL" id="CH477220">
    <property type="protein sequence ID" value="EAT47347.1"/>
    <property type="molecule type" value="Genomic_DNA"/>
</dbReference>
<accession>Q17L08</accession>
<dbReference type="PANTHER" id="PTHR46786:SF1">
    <property type="entry name" value="ZINC FINGER MATRIN-TYPE PROTEIN 3"/>
    <property type="match status" value="1"/>
</dbReference>
<reference evidence="4" key="1">
    <citation type="submission" date="2005-10" db="EMBL/GenBank/DDBJ databases">
        <authorList>
            <person name="Loftus B.J."/>
            <person name="Nene V.M."/>
            <person name="Hannick L.I."/>
            <person name="Bidwell S."/>
            <person name="Haas B."/>
            <person name="Amedeo P."/>
            <person name="Orvis J."/>
            <person name="Wortman J.R."/>
            <person name="White O.R."/>
            <person name="Salzberg S."/>
            <person name="Shumway M."/>
            <person name="Koo H."/>
            <person name="Zhao Y."/>
            <person name="Holmes M."/>
            <person name="Miller J."/>
            <person name="Schatz M."/>
            <person name="Pop M."/>
            <person name="Pai G."/>
            <person name="Utterback T."/>
            <person name="Rogers Y.-H."/>
            <person name="Kravitz S."/>
            <person name="Fraser C.M."/>
        </authorList>
    </citation>
    <scope>NUCLEOTIDE SEQUENCE</scope>
    <source>
        <strain evidence="4">Liverpool</strain>
    </source>
</reference>
<proteinExistence type="predicted"/>
<sequence>MDPPKEPTKPGLEVDTDAALAASAANAVEQWRTYQNAYALYQQQQAAYEQYVQKQATITSYEEQQAAYNQYLEAHNSYQKQLEQYEQQKAYQEFYTAAATNPAAAASYYPTTTAFPQAAPVTMPPVFTTPLAHVDPFYNKGNDHRRDPSTLRDRSFVSKRAKVYTSTNYYANPDDEQLFPPELKALFKDLDCGLCKSKMNSHISANVHYQSKVHEKKVIQWLTDWCERTGTPMPYRAPRKTVPVEPVGPNSLRCEACDLPLTSIQHANQHYTGKRHRLVVITSVTPSAPTVQQPAVPVYANPVVIAPAVQPTQSLDAEVRKKESADCVDESGVFCKVCQIAVTSAAIMETHLKGVKHLKKLKSGGCSTESILSILSNPQPQQNDWSLYRMPTGKYYCKTCNCIMADEKLFSQHWYGKKHKLKAKQEMEELSGND</sequence>
<evidence type="ECO:0000259" key="2">
    <source>
        <dbReference type="SMART" id="SM00355"/>
    </source>
</evidence>
<reference evidence="4" key="2">
    <citation type="journal article" date="2007" name="Science">
        <title>Genome sequence of Aedes aegypti, a major arbovirus vector.</title>
        <authorList>
            <person name="Nene V."/>
            <person name="Wortman J.R."/>
            <person name="Lawson D."/>
            <person name="Haas B."/>
            <person name="Kodira C."/>
            <person name="Tu Z.J."/>
            <person name="Loftus B."/>
            <person name="Xi Z."/>
            <person name="Megy K."/>
            <person name="Grabherr M."/>
            <person name="Ren Q."/>
            <person name="Zdobnov E.M."/>
            <person name="Lobo N.F."/>
            <person name="Campbell K.S."/>
            <person name="Brown S.E."/>
            <person name="Bonaldo M.F."/>
            <person name="Zhu J."/>
            <person name="Sinkins S.P."/>
            <person name="Hogenkamp D.G."/>
            <person name="Amedeo P."/>
            <person name="Arensburger P."/>
            <person name="Atkinson P.W."/>
            <person name="Bidwell S."/>
            <person name="Biedler J."/>
            <person name="Birney E."/>
            <person name="Bruggner R.V."/>
            <person name="Costas J."/>
            <person name="Coy M.R."/>
            <person name="Crabtree J."/>
            <person name="Crawford M."/>
            <person name="Debruyn B."/>
            <person name="Decaprio D."/>
            <person name="Eiglmeier K."/>
            <person name="Eisenstadt E."/>
            <person name="El-Dorry H."/>
            <person name="Gelbart W.M."/>
            <person name="Gomes S.L."/>
            <person name="Hammond M."/>
            <person name="Hannick L.I."/>
            <person name="Hogan J.R."/>
            <person name="Holmes M.H."/>
            <person name="Jaffe D."/>
            <person name="Johnston J.S."/>
            <person name="Kennedy R.C."/>
            <person name="Koo H."/>
            <person name="Kravitz S."/>
            <person name="Kriventseva E.V."/>
            <person name="Kulp D."/>
            <person name="Labutti K."/>
            <person name="Lee E."/>
            <person name="Li S."/>
            <person name="Lovin D.D."/>
            <person name="Mao C."/>
            <person name="Mauceli E."/>
            <person name="Menck C.F."/>
            <person name="Miller J.R."/>
            <person name="Montgomery P."/>
            <person name="Mori A."/>
            <person name="Nascimento A.L."/>
            <person name="Naveira H.F."/>
            <person name="Nusbaum C."/>
            <person name="O'leary S."/>
            <person name="Orvis J."/>
            <person name="Pertea M."/>
            <person name="Quesneville H."/>
            <person name="Reidenbach K.R."/>
            <person name="Rogers Y.H."/>
            <person name="Roth C.W."/>
            <person name="Schneider J.R."/>
            <person name="Schatz M."/>
            <person name="Shumway M."/>
            <person name="Stanke M."/>
            <person name="Stinson E.O."/>
            <person name="Tubio J.M."/>
            <person name="Vanzee J.P."/>
            <person name="Verjovski-Almeida S."/>
            <person name="Werner D."/>
            <person name="White O."/>
            <person name="Wyder S."/>
            <person name="Zeng Q."/>
            <person name="Zhao Q."/>
            <person name="Zhao Y."/>
            <person name="Hill C.A."/>
            <person name="Raikhel A.S."/>
            <person name="Soares M.B."/>
            <person name="Knudson D.L."/>
            <person name="Lee N.H."/>
            <person name="Galagan J."/>
            <person name="Salzberg S.L."/>
            <person name="Paulsen I.T."/>
            <person name="Dimopoulos G."/>
            <person name="Collins F.H."/>
            <person name="Birren B."/>
            <person name="Fraser-Liggett C.M."/>
            <person name="Severson D.W."/>
        </authorList>
    </citation>
    <scope>NUCLEOTIDE SEQUENCE [LARGE SCALE GENOMIC DNA]</scope>
    <source>
        <strain evidence="4">Liverpool</strain>
    </source>
</reference>
<protein>
    <submittedName>
        <fullName evidence="4">AAEL001518-PA</fullName>
    </submittedName>
</protein>
<dbReference type="PhylomeDB" id="Q17L08"/>
<dbReference type="AlphaFoldDB" id="Q17L08"/>
<evidence type="ECO:0000313" key="5">
    <source>
        <dbReference type="Proteomes" id="UP000682892"/>
    </source>
</evidence>
<feature type="coiled-coil region" evidence="1">
    <location>
        <begin position="61"/>
        <end position="88"/>
    </location>
</feature>
<gene>
    <name evidence="4" type="ORF">AaeL_AAEL001518</name>
</gene>
<dbReference type="InterPro" id="IPR052644">
    <property type="entry name" value="ZMAT3"/>
</dbReference>
<evidence type="ECO:0000313" key="4">
    <source>
        <dbReference type="EMBL" id="EAT47347.1"/>
    </source>
</evidence>
<feature type="domain" description="U1-type" evidence="3">
    <location>
        <begin position="249"/>
        <end position="283"/>
    </location>
</feature>
<evidence type="ECO:0000256" key="1">
    <source>
        <dbReference type="SAM" id="Coils"/>
    </source>
</evidence>
<reference evidence="4" key="3">
    <citation type="submission" date="2012-09" db="EMBL/GenBank/DDBJ databases">
        <authorList>
            <consortium name="VectorBase"/>
        </authorList>
    </citation>
    <scope>NUCLEOTIDE SEQUENCE</scope>
    <source>
        <strain evidence="4">Liverpool</strain>
    </source>
</reference>
<dbReference type="SMART" id="SM00451">
    <property type="entry name" value="ZnF_U1"/>
    <property type="match status" value="4"/>
</dbReference>
<dbReference type="SUPFAM" id="SSF57667">
    <property type="entry name" value="beta-beta-alpha zinc fingers"/>
    <property type="match status" value="4"/>
</dbReference>
<feature type="domain" description="U1-type" evidence="3">
    <location>
        <begin position="392"/>
        <end position="426"/>
    </location>
</feature>
<feature type="domain" description="U1-type" evidence="3">
    <location>
        <begin position="187"/>
        <end position="221"/>
    </location>
</feature>
<dbReference type="InterPro" id="IPR013087">
    <property type="entry name" value="Znf_C2H2_type"/>
</dbReference>
<dbReference type="PaxDb" id="7159-AAEL001518-PA"/>
<dbReference type="STRING" id="7159.Q17L08"/>
<evidence type="ECO:0000259" key="3">
    <source>
        <dbReference type="SMART" id="SM00451"/>
    </source>
</evidence>
<dbReference type="PANTHER" id="PTHR46786">
    <property type="entry name" value="ZINC FINGER MATRIN-TYPE PROTEIN 3"/>
    <property type="match status" value="1"/>
</dbReference>
<feature type="non-terminal residue" evidence="4">
    <location>
        <position position="1"/>
    </location>
</feature>